<evidence type="ECO:0000313" key="5">
    <source>
        <dbReference type="Proteomes" id="UP001170379"/>
    </source>
</evidence>
<dbReference type="InterPro" id="IPR039532">
    <property type="entry name" value="TetR_C_Firmicutes"/>
</dbReference>
<feature type="DNA-binding region" description="H-T-H motif" evidence="2">
    <location>
        <begin position="30"/>
        <end position="49"/>
    </location>
</feature>
<feature type="domain" description="HTH tetR-type" evidence="3">
    <location>
        <begin position="7"/>
        <end position="67"/>
    </location>
</feature>
<keyword evidence="1 2" id="KW-0238">DNA-binding</keyword>
<evidence type="ECO:0000256" key="2">
    <source>
        <dbReference type="PROSITE-ProRule" id="PRU00335"/>
    </source>
</evidence>
<comment type="caution">
    <text evidence="4">The sequence shown here is derived from an EMBL/GenBank/DDBJ whole genome shotgun (WGS) entry which is preliminary data.</text>
</comment>
<gene>
    <name evidence="4" type="ORF">C7K25_12485</name>
</gene>
<dbReference type="Proteomes" id="UP001170379">
    <property type="component" value="Unassembled WGS sequence"/>
</dbReference>
<organism evidence="4 5">
    <name type="scientific">Gulosibacter molinativorax</name>
    <dbReference type="NCBI Taxonomy" id="256821"/>
    <lineage>
        <taxon>Bacteria</taxon>
        <taxon>Bacillati</taxon>
        <taxon>Actinomycetota</taxon>
        <taxon>Actinomycetes</taxon>
        <taxon>Micrococcales</taxon>
        <taxon>Microbacteriaceae</taxon>
        <taxon>Gulosibacter</taxon>
    </lineage>
</organism>
<dbReference type="Gene3D" id="1.10.357.10">
    <property type="entry name" value="Tetracycline Repressor, domain 2"/>
    <property type="match status" value="1"/>
</dbReference>
<dbReference type="InterPro" id="IPR050624">
    <property type="entry name" value="HTH-type_Tx_Regulator"/>
</dbReference>
<evidence type="ECO:0000259" key="3">
    <source>
        <dbReference type="PROSITE" id="PS50977"/>
    </source>
</evidence>
<sequence>MTDPRVLRTRESMQAAALELAMGDEAKSFNVAAITQLAGINRATFYDHYSSVQDVLFAALTRDLDVLRYLDIERRADRSRPRLDVLRDSLEGVVAHIRKFEPIYRRSFDNTSDGVSQNVLTKHFTVSIRQVIDRQPAFPEELNRDIAAHFVAYALVGAIEVWVMNDNVSEKALLESVLASMPGWWGELD</sequence>
<name>A0ABT7CBQ4_9MICO</name>
<proteinExistence type="predicted"/>
<accession>A0ABT7CBQ4</accession>
<dbReference type="InterPro" id="IPR009057">
    <property type="entry name" value="Homeodomain-like_sf"/>
</dbReference>
<dbReference type="RefSeq" id="WP_026937405.1">
    <property type="nucleotide sequence ID" value="NZ_CP028426.1"/>
</dbReference>
<dbReference type="EMBL" id="PXVD01000021">
    <property type="protein sequence ID" value="MDJ1372177.1"/>
    <property type="molecule type" value="Genomic_DNA"/>
</dbReference>
<dbReference type="PROSITE" id="PS50977">
    <property type="entry name" value="HTH_TETR_2"/>
    <property type="match status" value="1"/>
</dbReference>
<dbReference type="SUPFAM" id="SSF46689">
    <property type="entry name" value="Homeodomain-like"/>
    <property type="match status" value="1"/>
</dbReference>
<dbReference type="InterPro" id="IPR001647">
    <property type="entry name" value="HTH_TetR"/>
</dbReference>
<reference evidence="4" key="1">
    <citation type="submission" date="2018-03" db="EMBL/GenBank/DDBJ databases">
        <authorList>
            <person name="Nunes O.C."/>
            <person name="Lopes A.R."/>
            <person name="Froufe H."/>
            <person name="Munoz-Merida A."/>
            <person name="Barroso C."/>
            <person name="Egas C."/>
        </authorList>
    </citation>
    <scope>NUCLEOTIDE SEQUENCE</scope>
    <source>
        <strain evidence="4">ON4</strain>
    </source>
</reference>
<dbReference type="PANTHER" id="PTHR43479:SF11">
    <property type="entry name" value="ACREF_ENVCD OPERON REPRESSOR-RELATED"/>
    <property type="match status" value="1"/>
</dbReference>
<reference evidence="4" key="2">
    <citation type="journal article" date="2022" name="Sci. Rep.">
        <title>In silico prediction of the enzymes involved in the degradation of the herbicide molinate by Gulosibacter molinativorax ON4T.</title>
        <authorList>
            <person name="Lopes A.R."/>
            <person name="Bunin E."/>
            <person name="Viana A.T."/>
            <person name="Froufe H."/>
            <person name="Munoz-Merida A."/>
            <person name="Pinho D."/>
            <person name="Figueiredo J."/>
            <person name="Barroso C."/>
            <person name="Vaz-Moreira I."/>
            <person name="Bellanger X."/>
            <person name="Egas C."/>
            <person name="Nunes O.C."/>
        </authorList>
    </citation>
    <scope>NUCLEOTIDE SEQUENCE</scope>
    <source>
        <strain evidence="4">ON4</strain>
    </source>
</reference>
<protein>
    <submittedName>
        <fullName evidence="4">TetR/AcrR family transcriptional regulator</fullName>
    </submittedName>
</protein>
<dbReference type="PANTHER" id="PTHR43479">
    <property type="entry name" value="ACREF/ENVCD OPERON REPRESSOR-RELATED"/>
    <property type="match status" value="1"/>
</dbReference>
<evidence type="ECO:0000313" key="4">
    <source>
        <dbReference type="EMBL" id="MDJ1372177.1"/>
    </source>
</evidence>
<evidence type="ECO:0000256" key="1">
    <source>
        <dbReference type="ARBA" id="ARBA00023125"/>
    </source>
</evidence>
<dbReference type="Pfam" id="PF14278">
    <property type="entry name" value="TetR_C_8"/>
    <property type="match status" value="1"/>
</dbReference>
<keyword evidence="5" id="KW-1185">Reference proteome</keyword>